<keyword evidence="1" id="KW-0808">Transferase</keyword>
<dbReference type="GO" id="GO:0032259">
    <property type="term" value="P:methylation"/>
    <property type="evidence" value="ECO:0007669"/>
    <property type="project" value="UniProtKB-KW"/>
</dbReference>
<sequence length="400" mass="46470">MNPLATYFRNLYEIYSTGAGVKETSYYGTLETLLNDVGKTLKPKVRCIINLKNKGAGLPDGGLFTANQFRKNKDGEPFNSIYPERGVIEIKGTKEDVNKIADGEQVVRYWEKYRQVLVTNYREFLLVGEDKNGNRVKLESYSFADNEKDFWISLSQPQQLIEQESDRFLEYLRRITLSVTSLTSPEDVAWFLASYAKDAKSRIEQQTNLPALQSIRTALEEALGITFEGDKGDRFFRSTLIQTLFYGIFSAWVLWHKENPNREDNFDWRTAVYYLHVPMIQAIFERIAAPSKLKALDLVEVLNWTGSALNRVRREDFFTQFDEGEAVQYFYEPFLQAFDPQLRKELGVWYTPKEIVQYMVSRVDTVLKEELHIEDGLADDNVYILDPLSRRKTLKSFPNH</sequence>
<dbReference type="REBASE" id="17699">
    <property type="entry name" value="Csp68KORF2471P"/>
</dbReference>
<dbReference type="STRING" id="43989.cce_2471"/>
<dbReference type="OrthoDB" id="9758243at2"/>
<dbReference type="Proteomes" id="UP000001203">
    <property type="component" value="Chromosome circular"/>
</dbReference>
<reference evidence="1 2" key="1">
    <citation type="journal article" date="2008" name="Proc. Natl. Acad. Sci. U.S.A.">
        <title>The genome of Cyanothece 51142, a unicellular diazotrophic cyanobacterium important in the marine nitrogen cycle.</title>
        <authorList>
            <person name="Welsh E.A."/>
            <person name="Liberton M."/>
            <person name="Stoeckel J."/>
            <person name="Loh T."/>
            <person name="Elvitigala T."/>
            <person name="Wang C."/>
            <person name="Wollam A."/>
            <person name="Fulton R.S."/>
            <person name="Clifton S.W."/>
            <person name="Jacobs J.M."/>
            <person name="Aurora R."/>
            <person name="Ghosh B.K."/>
            <person name="Sherman L.A."/>
            <person name="Smith R.D."/>
            <person name="Wilson R.K."/>
            <person name="Pakrasi H.B."/>
        </authorList>
    </citation>
    <scope>NUCLEOTIDE SEQUENCE [LARGE SCALE GENOMIC DNA]</scope>
    <source>
        <strain evidence="2">ATCC 51142 / BH68</strain>
    </source>
</reference>
<dbReference type="HOGENOM" id="CLU_009503_2_0_3"/>
<dbReference type="AlphaFoldDB" id="B1WRH0"/>
<protein>
    <submittedName>
        <fullName evidence="1">Adenine specific DNA methyltransferase</fullName>
    </submittedName>
</protein>
<name>B1WRH0_CROS5</name>
<dbReference type="KEGG" id="cyt:cce_2471"/>
<evidence type="ECO:0000313" key="2">
    <source>
        <dbReference type="Proteomes" id="UP000001203"/>
    </source>
</evidence>
<keyword evidence="1" id="KW-0489">Methyltransferase</keyword>
<dbReference type="InterPro" id="IPR029063">
    <property type="entry name" value="SAM-dependent_MTases_sf"/>
</dbReference>
<accession>B1WRH0</accession>
<dbReference type="Gene3D" id="3.40.50.150">
    <property type="entry name" value="Vaccinia Virus protein VP39"/>
    <property type="match status" value="1"/>
</dbReference>
<dbReference type="EMBL" id="CP000806">
    <property type="protein sequence ID" value="ACB51819.1"/>
    <property type="molecule type" value="Genomic_DNA"/>
</dbReference>
<evidence type="ECO:0000313" key="1">
    <source>
        <dbReference type="EMBL" id="ACB51819.1"/>
    </source>
</evidence>
<dbReference type="SUPFAM" id="SSF53335">
    <property type="entry name" value="S-adenosyl-L-methionine-dependent methyltransferases"/>
    <property type="match status" value="1"/>
</dbReference>
<organism evidence="1 2">
    <name type="scientific">Crocosphaera subtropica (strain ATCC 51142 / BH68)</name>
    <name type="common">Cyanothece sp. (strain ATCC 51142)</name>
    <dbReference type="NCBI Taxonomy" id="43989"/>
    <lineage>
        <taxon>Bacteria</taxon>
        <taxon>Bacillati</taxon>
        <taxon>Cyanobacteriota</taxon>
        <taxon>Cyanophyceae</taxon>
        <taxon>Oscillatoriophycideae</taxon>
        <taxon>Chroococcales</taxon>
        <taxon>Aphanothecaceae</taxon>
        <taxon>Crocosphaera</taxon>
        <taxon>Crocosphaera subtropica</taxon>
    </lineage>
</organism>
<proteinExistence type="predicted"/>
<keyword evidence="2" id="KW-1185">Reference proteome</keyword>
<dbReference type="eggNOG" id="COG0286">
    <property type="taxonomic scope" value="Bacteria"/>
</dbReference>
<dbReference type="GO" id="GO:0008168">
    <property type="term" value="F:methyltransferase activity"/>
    <property type="evidence" value="ECO:0007669"/>
    <property type="project" value="UniProtKB-KW"/>
</dbReference>
<gene>
    <name evidence="1" type="ordered locus">cce_2471</name>
</gene>